<accession>A0A379AK53</accession>
<proteinExistence type="predicted"/>
<keyword evidence="2" id="KW-1185">Reference proteome</keyword>
<dbReference type="EMBL" id="UGSO01000001">
    <property type="protein sequence ID" value="SUB18217.1"/>
    <property type="molecule type" value="Genomic_DNA"/>
</dbReference>
<organism evidence="1 2">
    <name type="scientific">Enterobacter agglomerans</name>
    <name type="common">Erwinia herbicola</name>
    <name type="synonym">Pantoea agglomerans</name>
    <dbReference type="NCBI Taxonomy" id="549"/>
    <lineage>
        <taxon>Bacteria</taxon>
        <taxon>Pseudomonadati</taxon>
        <taxon>Pseudomonadota</taxon>
        <taxon>Gammaproteobacteria</taxon>
        <taxon>Enterobacterales</taxon>
        <taxon>Erwiniaceae</taxon>
        <taxon>Pantoea</taxon>
        <taxon>Pantoea agglomerans group</taxon>
    </lineage>
</organism>
<reference evidence="1 2" key="1">
    <citation type="submission" date="2018-06" db="EMBL/GenBank/DDBJ databases">
        <authorList>
            <consortium name="Pathogen Informatics"/>
            <person name="Doyle S."/>
        </authorList>
    </citation>
    <scope>NUCLEOTIDE SEQUENCE [LARGE SCALE GENOMIC DNA]</scope>
    <source>
        <strain evidence="1 2">NCTC9381</strain>
    </source>
</reference>
<dbReference type="AlphaFoldDB" id="A0A379AK53"/>
<evidence type="ECO:0000313" key="2">
    <source>
        <dbReference type="Proteomes" id="UP000254640"/>
    </source>
</evidence>
<sequence length="60" mass="6943">MQKAVNRAATLNGERQRFQLARQALSRLFIGAVRQRLRLVGQFIPFYIGIGRNAVEMRRV</sequence>
<dbReference type="Proteomes" id="UP000254640">
    <property type="component" value="Unassembled WGS sequence"/>
</dbReference>
<name>A0A379AK53_ENTAG</name>
<gene>
    <name evidence="1" type="ORF">NCTC9381_04164</name>
</gene>
<protein>
    <submittedName>
        <fullName evidence="1">Uncharacterized protein</fullName>
    </submittedName>
</protein>
<evidence type="ECO:0000313" key="1">
    <source>
        <dbReference type="EMBL" id="SUB18217.1"/>
    </source>
</evidence>